<dbReference type="SUPFAM" id="SSF51246">
    <property type="entry name" value="Rudiment single hybrid motif"/>
    <property type="match status" value="1"/>
</dbReference>
<keyword evidence="2" id="KW-0436">Ligase</keyword>
<evidence type="ECO:0000259" key="8">
    <source>
        <dbReference type="PROSITE" id="PS50975"/>
    </source>
</evidence>
<dbReference type="RefSeq" id="WP_382165638.1">
    <property type="nucleotide sequence ID" value="NZ_JBHTBR010000002.1"/>
</dbReference>
<accession>A0ABW2IIF8</accession>
<evidence type="ECO:0000256" key="1">
    <source>
        <dbReference type="ARBA" id="ARBA00001953"/>
    </source>
</evidence>
<organism evidence="10 11">
    <name type="scientific">Hirschia litorea</name>
    <dbReference type="NCBI Taxonomy" id="1199156"/>
    <lineage>
        <taxon>Bacteria</taxon>
        <taxon>Pseudomonadati</taxon>
        <taxon>Pseudomonadota</taxon>
        <taxon>Alphaproteobacteria</taxon>
        <taxon>Hyphomonadales</taxon>
        <taxon>Hyphomonadaceae</taxon>
        <taxon>Hirschia</taxon>
    </lineage>
</organism>
<evidence type="ECO:0000256" key="2">
    <source>
        <dbReference type="ARBA" id="ARBA00022598"/>
    </source>
</evidence>
<dbReference type="Pfam" id="PF00364">
    <property type="entry name" value="Biotin_lipoyl"/>
    <property type="match status" value="1"/>
</dbReference>
<dbReference type="Pfam" id="PF02786">
    <property type="entry name" value="CPSase_L_D2"/>
    <property type="match status" value="1"/>
</dbReference>
<evidence type="ECO:0000313" key="10">
    <source>
        <dbReference type="EMBL" id="MFC7290610.1"/>
    </source>
</evidence>
<evidence type="ECO:0000256" key="3">
    <source>
        <dbReference type="ARBA" id="ARBA00022741"/>
    </source>
</evidence>
<feature type="domain" description="ATP-grasp" evidence="8">
    <location>
        <begin position="120"/>
        <end position="322"/>
    </location>
</feature>
<dbReference type="InterPro" id="IPR005479">
    <property type="entry name" value="CPAse_ATP-bd"/>
</dbReference>
<proteinExistence type="predicted"/>
<dbReference type="InterPro" id="IPR005481">
    <property type="entry name" value="BC-like_N"/>
</dbReference>
<feature type="domain" description="Biotin carboxylation" evidence="9">
    <location>
        <begin position="1"/>
        <end position="449"/>
    </location>
</feature>
<dbReference type="PROSITE" id="PS50968">
    <property type="entry name" value="BIOTINYL_LIPOYL"/>
    <property type="match status" value="1"/>
</dbReference>
<dbReference type="Gene3D" id="3.30.470.20">
    <property type="entry name" value="ATP-grasp fold, B domain"/>
    <property type="match status" value="1"/>
</dbReference>
<dbReference type="InterPro" id="IPR011054">
    <property type="entry name" value="Rudment_hybrid_motif"/>
</dbReference>
<keyword evidence="4 6" id="KW-0067">ATP-binding</keyword>
<gene>
    <name evidence="10" type="ORF">ACFQS8_03190</name>
</gene>
<evidence type="ECO:0000256" key="4">
    <source>
        <dbReference type="ARBA" id="ARBA00022840"/>
    </source>
</evidence>
<dbReference type="EMBL" id="JBHTBR010000002">
    <property type="protein sequence ID" value="MFC7290610.1"/>
    <property type="molecule type" value="Genomic_DNA"/>
</dbReference>
<dbReference type="PROSITE" id="PS00188">
    <property type="entry name" value="BIOTIN"/>
    <property type="match status" value="1"/>
</dbReference>
<comment type="cofactor">
    <cofactor evidence="1">
        <name>biotin</name>
        <dbReference type="ChEBI" id="CHEBI:57586"/>
    </cofactor>
</comment>
<dbReference type="PROSITE" id="PS00867">
    <property type="entry name" value="CPSASE_2"/>
    <property type="match status" value="1"/>
</dbReference>
<sequence length="627" mass="67589">MIKKILIANRGEIACRIIRTAQEMGIATVAVYSDADANALHTQSADEAVHIGPSPAVESYLIGEKIIAAAKQTGADAIHPGYGFLSENAAFADAVVAAGITWIGPKSSSIRAMGLKDAAKTLMEKAGVPCTPGYLGEDQSVKRLEKEAKAIGYPVLIKAVAGGGGKGMRKVDNAKDFAESLKSCQREASSSFGDDRVLLEKWITAPRHIEVQIFGDKHGNVVHLFERDCTLQRRHQKVIEEAPAFGMDEITRARICETAVLAAKAVDYEGAGTIEFIADASGDLNADSIWFMEMNTRLQVEHPVTEAITGIDLVEWQIRVAAGEPIPVKQEELSINGWAMEARLYSENPTNGFLPSIGKIDLLNMPYGVRVDTGIQDGAEITPFYDPMVAKLIVHEENRELAMHSLAEACENVSTYPVINNAGFLCNLLNHEAFEAGDYTTGFIDSHLEALTTKPPLEVDKLTAISLLLSDEDKAGPWNGLFGFRNGSQADISIRISVDGETHTISVDPNCDDCPYWEQVSSGLLCIDQGWPYLVSLPRGKAKSSAGDLSDGQITSPMPGKILSLSVAQGDEVTKGQPLVTLEAMKMEHGMNAPFDGKIISVNIEAGQNVMQGVILLEIEAHSSEEA</sequence>
<dbReference type="Proteomes" id="UP001596492">
    <property type="component" value="Unassembled WGS sequence"/>
</dbReference>
<evidence type="ECO:0000259" key="7">
    <source>
        <dbReference type="PROSITE" id="PS50968"/>
    </source>
</evidence>
<protein>
    <submittedName>
        <fullName evidence="10">Acetyl/propionyl/methylcrotonyl-CoA carboxylase subunit alpha</fullName>
    </submittedName>
</protein>
<dbReference type="SUPFAM" id="SSF51230">
    <property type="entry name" value="Single hybrid motif"/>
    <property type="match status" value="1"/>
</dbReference>
<dbReference type="PROSITE" id="PS50979">
    <property type="entry name" value="BC"/>
    <property type="match status" value="1"/>
</dbReference>
<dbReference type="Pfam" id="PF02785">
    <property type="entry name" value="Biotin_carb_C"/>
    <property type="match status" value="1"/>
</dbReference>
<name>A0ABW2IIF8_9PROT</name>
<evidence type="ECO:0000256" key="6">
    <source>
        <dbReference type="PROSITE-ProRule" id="PRU00409"/>
    </source>
</evidence>
<dbReference type="InterPro" id="IPR011761">
    <property type="entry name" value="ATP-grasp"/>
</dbReference>
<dbReference type="InterPro" id="IPR011053">
    <property type="entry name" value="Single_hybrid_motif"/>
</dbReference>
<dbReference type="CDD" id="cd06850">
    <property type="entry name" value="biotinyl_domain"/>
    <property type="match status" value="1"/>
</dbReference>
<keyword evidence="11" id="KW-1185">Reference proteome</keyword>
<dbReference type="PANTHER" id="PTHR18866:SF33">
    <property type="entry name" value="METHYLCROTONOYL-COA CARBOXYLASE SUBUNIT ALPHA, MITOCHONDRIAL-RELATED"/>
    <property type="match status" value="1"/>
</dbReference>
<evidence type="ECO:0000259" key="9">
    <source>
        <dbReference type="PROSITE" id="PS50979"/>
    </source>
</evidence>
<comment type="caution">
    <text evidence="10">The sequence shown here is derived from an EMBL/GenBank/DDBJ whole genome shotgun (WGS) entry which is preliminary data.</text>
</comment>
<feature type="domain" description="Lipoyl-binding" evidence="7">
    <location>
        <begin position="543"/>
        <end position="620"/>
    </location>
</feature>
<dbReference type="PROSITE" id="PS50975">
    <property type="entry name" value="ATP_GRASP"/>
    <property type="match status" value="1"/>
</dbReference>
<dbReference type="InterPro" id="IPR016185">
    <property type="entry name" value="PreATP-grasp_dom_sf"/>
</dbReference>
<keyword evidence="3 6" id="KW-0547">Nucleotide-binding</keyword>
<dbReference type="Gene3D" id="2.40.50.100">
    <property type="match status" value="1"/>
</dbReference>
<dbReference type="SMART" id="SM00878">
    <property type="entry name" value="Biotin_carb_C"/>
    <property type="match status" value="1"/>
</dbReference>
<dbReference type="InterPro" id="IPR001882">
    <property type="entry name" value="Biotin_BS"/>
</dbReference>
<dbReference type="InterPro" id="IPR011764">
    <property type="entry name" value="Biotin_carboxylation_dom"/>
</dbReference>
<dbReference type="InterPro" id="IPR005482">
    <property type="entry name" value="Biotin_COase_C"/>
</dbReference>
<evidence type="ECO:0000256" key="5">
    <source>
        <dbReference type="ARBA" id="ARBA00023267"/>
    </source>
</evidence>
<dbReference type="InterPro" id="IPR000089">
    <property type="entry name" value="Biotin_lipoyl"/>
</dbReference>
<dbReference type="PANTHER" id="PTHR18866">
    <property type="entry name" value="CARBOXYLASE:PYRUVATE/ACETYL-COA/PROPIONYL-COA CARBOXYLASE"/>
    <property type="match status" value="1"/>
</dbReference>
<dbReference type="SUPFAM" id="SSF52440">
    <property type="entry name" value="PreATP-grasp domain"/>
    <property type="match status" value="1"/>
</dbReference>
<keyword evidence="5" id="KW-0092">Biotin</keyword>
<evidence type="ECO:0000313" key="11">
    <source>
        <dbReference type="Proteomes" id="UP001596492"/>
    </source>
</evidence>
<dbReference type="Pfam" id="PF00289">
    <property type="entry name" value="Biotin_carb_N"/>
    <property type="match status" value="1"/>
</dbReference>
<dbReference type="SUPFAM" id="SSF56059">
    <property type="entry name" value="Glutathione synthetase ATP-binding domain-like"/>
    <property type="match status" value="1"/>
</dbReference>
<dbReference type="InterPro" id="IPR050856">
    <property type="entry name" value="Biotin_carboxylase_complex"/>
</dbReference>
<reference evidence="11" key="1">
    <citation type="journal article" date="2019" name="Int. J. Syst. Evol. Microbiol.">
        <title>The Global Catalogue of Microorganisms (GCM) 10K type strain sequencing project: providing services to taxonomists for standard genome sequencing and annotation.</title>
        <authorList>
            <consortium name="The Broad Institute Genomics Platform"/>
            <consortium name="The Broad Institute Genome Sequencing Center for Infectious Disease"/>
            <person name="Wu L."/>
            <person name="Ma J."/>
        </authorList>
    </citation>
    <scope>NUCLEOTIDE SEQUENCE [LARGE SCALE GENOMIC DNA]</scope>
    <source>
        <strain evidence="11">CCUG 51308</strain>
    </source>
</reference>